<dbReference type="AlphaFoldDB" id="A0A1G8J101"/>
<dbReference type="Gene3D" id="3.40.710.10">
    <property type="entry name" value="DD-peptidase/beta-lactamase superfamily"/>
    <property type="match status" value="1"/>
</dbReference>
<feature type="domain" description="Beta-lactamase-related" evidence="1">
    <location>
        <begin position="25"/>
        <end position="320"/>
    </location>
</feature>
<dbReference type="InterPro" id="IPR050491">
    <property type="entry name" value="AmpC-like"/>
</dbReference>
<proteinExistence type="predicted"/>
<dbReference type="SUPFAM" id="SSF56601">
    <property type="entry name" value="beta-lactamase/transpeptidase-like"/>
    <property type="match status" value="1"/>
</dbReference>
<dbReference type="PANTHER" id="PTHR46825:SF9">
    <property type="entry name" value="BETA-LACTAMASE-RELATED DOMAIN-CONTAINING PROTEIN"/>
    <property type="match status" value="1"/>
</dbReference>
<name>A0A1G8J101_9GAMM</name>
<gene>
    <name evidence="2" type="ORF">SAMN05216588_113145</name>
</gene>
<evidence type="ECO:0000259" key="1">
    <source>
        <dbReference type="Pfam" id="PF00144"/>
    </source>
</evidence>
<sequence>MSDVSDHRPGPGSVSLLCFEQGGCYERSVGVEKLIDSKPIGSDTVFDLASVSKQFTAFCLLLLERDGILSLEDPLCRFVPELSSCAGDVVLRDLIYHISGIPDFVDIALSRGIKFDDPLSAEHILGLLEEQAELQFSTGSRFEYSNSGYFLLGLVISRASGISFSDYAREHIFEPLLMRDSFILDGMSEDGRVATGYAKDENGDYVVSRNPWNCIGASLVHSSASDLMKWGHNFFHAKVGGAAIIEKMLTPLSPNNNRGQPIADYSAYCFGLCREEGASGVKFCHDGGTAGFSTHFACSIEEGYTVAVLSNIEDHDAERLADEICSAHCSLRA</sequence>
<organism evidence="2 3">
    <name type="scientific">Phytopseudomonas flavescens</name>
    <dbReference type="NCBI Taxonomy" id="29435"/>
    <lineage>
        <taxon>Bacteria</taxon>
        <taxon>Pseudomonadati</taxon>
        <taxon>Pseudomonadota</taxon>
        <taxon>Gammaproteobacteria</taxon>
        <taxon>Pseudomonadales</taxon>
        <taxon>Pseudomonadaceae</taxon>
        <taxon>Phytopseudomonas</taxon>
    </lineage>
</organism>
<dbReference type="InterPro" id="IPR012338">
    <property type="entry name" value="Beta-lactam/transpept-like"/>
</dbReference>
<evidence type="ECO:0000313" key="2">
    <source>
        <dbReference type="EMBL" id="SDI24945.1"/>
    </source>
</evidence>
<protein>
    <submittedName>
        <fullName evidence="2">CubicO group peptidase, beta-lactamase class C family</fullName>
    </submittedName>
</protein>
<dbReference type="EMBL" id="FNDG01000013">
    <property type="protein sequence ID" value="SDI24945.1"/>
    <property type="molecule type" value="Genomic_DNA"/>
</dbReference>
<dbReference type="STRING" id="29435.SAMN05216588_113145"/>
<accession>A0A1G8J101</accession>
<dbReference type="InterPro" id="IPR001466">
    <property type="entry name" value="Beta-lactam-related"/>
</dbReference>
<dbReference type="PANTHER" id="PTHR46825">
    <property type="entry name" value="D-ALANYL-D-ALANINE-CARBOXYPEPTIDASE/ENDOPEPTIDASE AMPH"/>
    <property type="match status" value="1"/>
</dbReference>
<evidence type="ECO:0000313" key="3">
    <source>
        <dbReference type="Proteomes" id="UP000198606"/>
    </source>
</evidence>
<reference evidence="2 3" key="1">
    <citation type="submission" date="2016-10" db="EMBL/GenBank/DDBJ databases">
        <authorList>
            <person name="de Groot N.N."/>
        </authorList>
    </citation>
    <scope>NUCLEOTIDE SEQUENCE [LARGE SCALE GENOMIC DNA]</scope>
    <source>
        <strain evidence="2 3">LMG 18387</strain>
    </source>
</reference>
<dbReference type="Pfam" id="PF00144">
    <property type="entry name" value="Beta-lactamase"/>
    <property type="match status" value="1"/>
</dbReference>
<dbReference type="Proteomes" id="UP000198606">
    <property type="component" value="Unassembled WGS sequence"/>
</dbReference>